<evidence type="ECO:0000259" key="3">
    <source>
        <dbReference type="Pfam" id="PF00149"/>
    </source>
</evidence>
<sequence length="449" mass="50151">MSVGYITSCSNVDSNAVNNAASQKVANSVVQPDNGATRNINFLAFGDGGYHVDYPKEKHIKYPKNKEQFIEAEKADWVEDYRPMSEFDHAPIYVYPNTDIATEQGGAQAVGLAMTEVCREKVCEFALQLGDNIYPDGAGADDGKDDQTRMDDLILAPIKPLIAENPDIMVYSALGNHDWKSSRHGVALQTEWMAKQKNFTLGEQGYYKYTIGEPGNDVEFFVLDTNMLLSGQVFHEVPLNKDGSEGDLPQALKDGSAELEQPEAHELPIQDEDEKQLAWLADGLEKSKAKWKIVYGHHILWSIGGTKYSEGHVLRKLLLPSLCEYADAYVAGHEHDLELLTDDCSLYPNSLDKADDNANLLAKKRAPFPLIISGAAAKMRGKHTPFAEQQEKRYPQYELLWSQSFVWGFAHIELDNTNDLLNVEFYTTPRDGSGKAELAAEFSFEKRTD</sequence>
<dbReference type="PANTHER" id="PTHR10161">
    <property type="entry name" value="TARTRATE-RESISTANT ACID PHOSPHATASE TYPE 5"/>
    <property type="match status" value="1"/>
</dbReference>
<comment type="caution">
    <text evidence="4">The sequence shown here is derived from an EMBL/GenBank/DDBJ whole genome shotgun (WGS) entry which is preliminary data.</text>
</comment>
<accession>A0ABY3MUE0</accession>
<keyword evidence="2" id="KW-0378">Hydrolase</keyword>
<keyword evidence="5" id="KW-1185">Reference proteome</keyword>
<protein>
    <submittedName>
        <fullName evidence="4">Serine/threonine protein phosphatase</fullName>
    </submittedName>
</protein>
<dbReference type="InterPro" id="IPR051558">
    <property type="entry name" value="Metallophosphoesterase_PAP"/>
</dbReference>
<dbReference type="PANTHER" id="PTHR10161:SF14">
    <property type="entry name" value="TARTRATE-RESISTANT ACID PHOSPHATASE TYPE 5"/>
    <property type="match status" value="1"/>
</dbReference>
<proteinExistence type="predicted"/>
<keyword evidence="1" id="KW-0732">Signal</keyword>
<dbReference type="EMBL" id="PJAI02000018">
    <property type="protein sequence ID" value="TYK64810.1"/>
    <property type="molecule type" value="Genomic_DNA"/>
</dbReference>
<dbReference type="InterPro" id="IPR029052">
    <property type="entry name" value="Metallo-depent_PP-like"/>
</dbReference>
<dbReference type="Gene3D" id="3.60.21.10">
    <property type="match status" value="1"/>
</dbReference>
<dbReference type="InterPro" id="IPR004843">
    <property type="entry name" value="Calcineurin-like_PHP"/>
</dbReference>
<evidence type="ECO:0000313" key="4">
    <source>
        <dbReference type="EMBL" id="TYK64810.1"/>
    </source>
</evidence>
<evidence type="ECO:0000256" key="1">
    <source>
        <dbReference type="ARBA" id="ARBA00022729"/>
    </source>
</evidence>
<name>A0ABY3MUE0_9GAMM</name>
<gene>
    <name evidence="4" type="ORF">CWS31_014020</name>
</gene>
<organism evidence="4 5">
    <name type="scientific">Colwellia echini</name>
    <dbReference type="NCBI Taxonomy" id="1982103"/>
    <lineage>
        <taxon>Bacteria</taxon>
        <taxon>Pseudomonadati</taxon>
        <taxon>Pseudomonadota</taxon>
        <taxon>Gammaproteobacteria</taxon>
        <taxon>Alteromonadales</taxon>
        <taxon>Colwelliaceae</taxon>
        <taxon>Colwellia</taxon>
    </lineage>
</organism>
<feature type="domain" description="Calcineurin-like phosphoesterase" evidence="3">
    <location>
        <begin position="122"/>
        <end position="336"/>
    </location>
</feature>
<dbReference type="Pfam" id="PF00149">
    <property type="entry name" value="Metallophos"/>
    <property type="match status" value="1"/>
</dbReference>
<evidence type="ECO:0000256" key="2">
    <source>
        <dbReference type="ARBA" id="ARBA00022801"/>
    </source>
</evidence>
<reference evidence="4 5" key="1">
    <citation type="submission" date="2019-08" db="EMBL/GenBank/DDBJ databases">
        <title>Microbe sample from Colwellia echini.</title>
        <authorList>
            <person name="Christiansen L."/>
            <person name="Pathiraja D."/>
            <person name="Schultz-Johansen M."/>
            <person name="Choi I.-G."/>
            <person name="Stougaard P."/>
        </authorList>
    </citation>
    <scope>NUCLEOTIDE SEQUENCE [LARGE SCALE GENOMIC DNA]</scope>
    <source>
        <strain evidence="4 5">A3</strain>
    </source>
</reference>
<evidence type="ECO:0000313" key="5">
    <source>
        <dbReference type="Proteomes" id="UP000815846"/>
    </source>
</evidence>
<dbReference type="Proteomes" id="UP000815846">
    <property type="component" value="Unassembled WGS sequence"/>
</dbReference>
<dbReference type="SUPFAM" id="SSF56300">
    <property type="entry name" value="Metallo-dependent phosphatases"/>
    <property type="match status" value="1"/>
</dbReference>